<organism evidence="1 2">
    <name type="scientific">Penicillium camemberti (strain FM 013)</name>
    <dbReference type="NCBI Taxonomy" id="1429867"/>
    <lineage>
        <taxon>Eukaryota</taxon>
        <taxon>Fungi</taxon>
        <taxon>Dikarya</taxon>
        <taxon>Ascomycota</taxon>
        <taxon>Pezizomycotina</taxon>
        <taxon>Eurotiomycetes</taxon>
        <taxon>Eurotiomycetidae</taxon>
        <taxon>Eurotiales</taxon>
        <taxon>Aspergillaceae</taxon>
        <taxon>Penicillium</taxon>
    </lineage>
</organism>
<dbReference type="Proteomes" id="UP000053732">
    <property type="component" value="Unassembled WGS sequence"/>
</dbReference>
<sequence length="55" mass="6628">MLVLTYEREFVKGYWRKIEWEIPKHAIYEVYAEDVPIFLNFLTFLLPMAAADKAF</sequence>
<keyword evidence="2" id="KW-1185">Reference proteome</keyword>
<evidence type="ECO:0000313" key="2">
    <source>
        <dbReference type="Proteomes" id="UP000053732"/>
    </source>
</evidence>
<protein>
    <submittedName>
        <fullName evidence="1">Str. FM013</fullName>
    </submittedName>
</protein>
<accession>A0A0G4P6I2</accession>
<reference evidence="1 2" key="1">
    <citation type="journal article" date="2014" name="Nat. Commun.">
        <title>Multiple recent horizontal transfers of a large genomic region in cheese making fungi.</title>
        <authorList>
            <person name="Cheeseman K."/>
            <person name="Ropars J."/>
            <person name="Renault P."/>
            <person name="Dupont J."/>
            <person name="Gouzy J."/>
            <person name="Branca A."/>
            <person name="Abraham A.L."/>
            <person name="Ceppi M."/>
            <person name="Conseiller E."/>
            <person name="Debuchy R."/>
            <person name="Malagnac F."/>
            <person name="Goarin A."/>
            <person name="Silar P."/>
            <person name="Lacoste S."/>
            <person name="Sallet E."/>
            <person name="Bensimon A."/>
            <person name="Giraud T."/>
            <person name="Brygoo Y."/>
        </authorList>
    </citation>
    <scope>NUCLEOTIDE SEQUENCE [LARGE SCALE GENOMIC DNA]</scope>
    <source>
        <strain evidence="2">FM 013</strain>
    </source>
</reference>
<evidence type="ECO:0000313" key="1">
    <source>
        <dbReference type="EMBL" id="CRL21935.1"/>
    </source>
</evidence>
<name>A0A0G4P6I2_PENC3</name>
<dbReference type="AlphaFoldDB" id="A0A0G4P6I2"/>
<dbReference type="STRING" id="1429867.A0A0G4P6I2"/>
<dbReference type="EMBL" id="HG793139">
    <property type="protein sequence ID" value="CRL21935.1"/>
    <property type="molecule type" value="Genomic_DNA"/>
</dbReference>
<proteinExistence type="predicted"/>
<gene>
    <name evidence="1" type="ORF">PCAMFM013_S006g000475</name>
</gene>